<keyword evidence="4" id="KW-1185">Reference proteome</keyword>
<accession>A0A850T866</accession>
<reference evidence="3 4" key="1">
    <citation type="submission" date="2020-06" db="EMBL/GenBank/DDBJ databases">
        <title>High-quality draft genome of sulfate reducer Desulfobacter latus type strain AcrS2 isolated from marine sediment.</title>
        <authorList>
            <person name="Hoppe M."/>
            <person name="Larsen C.K."/>
            <person name="Marshall I.P.G."/>
            <person name="Schramm A."/>
            <person name="Marietou A.G."/>
        </authorList>
    </citation>
    <scope>NUCLEOTIDE SEQUENCE [LARGE SCALE GENOMIC DNA]</scope>
    <source>
        <strain evidence="3 4">AcRS2</strain>
    </source>
</reference>
<dbReference type="RefSeq" id="WP_178367110.1">
    <property type="nucleotide sequence ID" value="NZ_JACADJ010000041.1"/>
</dbReference>
<keyword evidence="2" id="KW-0812">Transmembrane</keyword>
<evidence type="ECO:0000256" key="2">
    <source>
        <dbReference type="SAM" id="Phobius"/>
    </source>
</evidence>
<protein>
    <submittedName>
        <fullName evidence="3">Uncharacterized protein</fullName>
    </submittedName>
</protein>
<sequence>MEKKTARTLWIVVIVLLTAMTLIYVSHTVPEKKASPPPSAPGNKYGFARVRQRISDFKYTTHIGSRKTLSIECRHLSLHKRKIGPVRFGLMRELKLETALIKFYRYSGVAARSIPSGRTSNNSPAINPIRQSASHQDKSGQYGMEDSFGRMVAENKLLPHGLKKLSYIFIRRGTLEFYLDGKIESRISADKIKMNILKKKVSLISNVKVESQNRKLTLDRLELNPENMQLKGGAYILETPDGRRSGKKIITDYTLRNIH</sequence>
<evidence type="ECO:0000313" key="4">
    <source>
        <dbReference type="Proteomes" id="UP000553343"/>
    </source>
</evidence>
<evidence type="ECO:0000313" key="3">
    <source>
        <dbReference type="EMBL" id="NWH05652.1"/>
    </source>
</evidence>
<dbReference type="Proteomes" id="UP000553343">
    <property type="component" value="Unassembled WGS sequence"/>
</dbReference>
<proteinExistence type="predicted"/>
<evidence type="ECO:0000256" key="1">
    <source>
        <dbReference type="SAM" id="MobiDB-lite"/>
    </source>
</evidence>
<keyword evidence="2" id="KW-1133">Transmembrane helix</keyword>
<dbReference type="EMBL" id="JACADJ010000041">
    <property type="protein sequence ID" value="NWH05652.1"/>
    <property type="molecule type" value="Genomic_DNA"/>
</dbReference>
<comment type="caution">
    <text evidence="3">The sequence shown here is derived from an EMBL/GenBank/DDBJ whole genome shotgun (WGS) entry which is preliminary data.</text>
</comment>
<keyword evidence="2" id="KW-0472">Membrane</keyword>
<feature type="compositionally biased region" description="Polar residues" evidence="1">
    <location>
        <begin position="117"/>
        <end position="134"/>
    </location>
</feature>
<feature type="region of interest" description="Disordered" evidence="1">
    <location>
        <begin position="117"/>
        <end position="141"/>
    </location>
</feature>
<organism evidence="3 4">
    <name type="scientific">Desulfobacter latus</name>
    <dbReference type="NCBI Taxonomy" id="2292"/>
    <lineage>
        <taxon>Bacteria</taxon>
        <taxon>Pseudomonadati</taxon>
        <taxon>Thermodesulfobacteriota</taxon>
        <taxon>Desulfobacteria</taxon>
        <taxon>Desulfobacterales</taxon>
        <taxon>Desulfobacteraceae</taxon>
        <taxon>Desulfobacter</taxon>
    </lineage>
</organism>
<name>A0A850T866_9BACT</name>
<dbReference type="AlphaFoldDB" id="A0A850T866"/>
<gene>
    <name evidence="3" type="ORF">HXW94_11755</name>
</gene>
<feature type="transmembrane region" description="Helical" evidence="2">
    <location>
        <begin position="7"/>
        <end position="25"/>
    </location>
</feature>